<gene>
    <name evidence="7" type="ORF">RE476_11705</name>
</gene>
<keyword evidence="3 5" id="KW-1133">Transmembrane helix</keyword>
<dbReference type="KEGG" id="mmav:RE476_11705"/>
<name>A0AA51YGH3_9EURY</name>
<organism evidence="7 8">
    <name type="scientific">Methanolobus mangrovi</name>
    <dbReference type="NCBI Taxonomy" id="3072977"/>
    <lineage>
        <taxon>Archaea</taxon>
        <taxon>Methanobacteriati</taxon>
        <taxon>Methanobacteriota</taxon>
        <taxon>Stenosarchaea group</taxon>
        <taxon>Methanomicrobia</taxon>
        <taxon>Methanosarcinales</taxon>
        <taxon>Methanosarcinaceae</taxon>
        <taxon>Methanolobus</taxon>
    </lineage>
</organism>
<dbReference type="AlphaFoldDB" id="A0AA51YGH3"/>
<feature type="transmembrane region" description="Helical" evidence="5">
    <location>
        <begin position="100"/>
        <end position="130"/>
    </location>
</feature>
<keyword evidence="2 5" id="KW-0812">Transmembrane</keyword>
<dbReference type="InterPro" id="IPR006685">
    <property type="entry name" value="MscS_channel_2nd"/>
</dbReference>
<keyword evidence="4 5" id="KW-0472">Membrane</keyword>
<dbReference type="Pfam" id="PF00924">
    <property type="entry name" value="MS_channel_2nd"/>
    <property type="match status" value="1"/>
</dbReference>
<dbReference type="GeneID" id="84230816"/>
<evidence type="ECO:0000256" key="4">
    <source>
        <dbReference type="ARBA" id="ARBA00023136"/>
    </source>
</evidence>
<feature type="transmembrane region" description="Helical" evidence="5">
    <location>
        <begin position="7"/>
        <end position="26"/>
    </location>
</feature>
<dbReference type="GO" id="GO:0016020">
    <property type="term" value="C:membrane"/>
    <property type="evidence" value="ECO:0007669"/>
    <property type="project" value="UniProtKB-SubCell"/>
</dbReference>
<evidence type="ECO:0000259" key="6">
    <source>
        <dbReference type="Pfam" id="PF00924"/>
    </source>
</evidence>
<protein>
    <submittedName>
        <fullName evidence="7">Mechanosensitive ion channel</fullName>
    </submittedName>
</protein>
<dbReference type="EMBL" id="CP133594">
    <property type="protein sequence ID" value="WMW22022.1"/>
    <property type="molecule type" value="Genomic_DNA"/>
</dbReference>
<comment type="subcellular location">
    <subcellularLocation>
        <location evidence="1">Membrane</location>
    </subcellularLocation>
</comment>
<evidence type="ECO:0000313" key="7">
    <source>
        <dbReference type="EMBL" id="WMW22022.1"/>
    </source>
</evidence>
<reference evidence="7" key="1">
    <citation type="submission" date="2023-08" db="EMBL/GenBank/DDBJ databases">
        <title>Methanolobus mangrovi sp. nov. and Methanolobus sediminis sp. nov, two novel methylotrophic methanogens isolated from mangrove sediments in China.</title>
        <authorList>
            <person name="Zhou J."/>
        </authorList>
    </citation>
    <scope>NUCLEOTIDE SEQUENCE</scope>
    <source>
        <strain evidence="7">FTZ2</strain>
    </source>
</reference>
<dbReference type="RefSeq" id="WP_309307815.1">
    <property type="nucleotide sequence ID" value="NZ_CP133594.1"/>
</dbReference>
<dbReference type="SUPFAM" id="SSF50182">
    <property type="entry name" value="Sm-like ribonucleoproteins"/>
    <property type="match status" value="1"/>
</dbReference>
<accession>A0AA51YGH3</accession>
<dbReference type="Gene3D" id="2.30.30.60">
    <property type="match status" value="1"/>
</dbReference>
<evidence type="ECO:0000256" key="3">
    <source>
        <dbReference type="ARBA" id="ARBA00022989"/>
    </source>
</evidence>
<dbReference type="GO" id="GO:0055085">
    <property type="term" value="P:transmembrane transport"/>
    <property type="evidence" value="ECO:0007669"/>
    <property type="project" value="InterPro"/>
</dbReference>
<feature type="transmembrane region" description="Helical" evidence="5">
    <location>
        <begin position="32"/>
        <end position="56"/>
    </location>
</feature>
<dbReference type="Gene3D" id="1.10.287.1260">
    <property type="match status" value="1"/>
</dbReference>
<dbReference type="InterPro" id="IPR023408">
    <property type="entry name" value="MscS_beta-dom_sf"/>
</dbReference>
<evidence type="ECO:0000313" key="8">
    <source>
        <dbReference type="Proteomes" id="UP001183006"/>
    </source>
</evidence>
<dbReference type="InterPro" id="IPR010920">
    <property type="entry name" value="LSM_dom_sf"/>
</dbReference>
<dbReference type="PANTHER" id="PTHR30566:SF5">
    <property type="entry name" value="MECHANOSENSITIVE ION CHANNEL PROTEIN 1, MITOCHONDRIAL-RELATED"/>
    <property type="match status" value="1"/>
</dbReference>
<sequence>MSGRANIAILFFTALVLILSYLNYFTDYATNYGTLVVKLIHASLIILLAYLLGAFLGNIIMERVHDTRDRYTLRKVSSIFITLLAVGSLLIVFFKETTTLIIAYGIFSAGIVITLQDVFRNFAGGIIILFSKSFRAGDRIQVDDCYGDVLDIAYFHTTLMEIREWVDGDQYSGRILNVPNSFVLNNTVKNYTRDFSFIWDEVTIMLAPESNWEKAKSNALETTNELIKDYVEHSKRELANMEQRYLLTSYDVDTKVFMQIEGDRIEMHLRYVVDPKKRRHVNDMIVRNLLEVFADESDILIGSISSIEVTKMPEIKTISYSGK</sequence>
<dbReference type="PANTHER" id="PTHR30566">
    <property type="entry name" value="YNAI-RELATED MECHANOSENSITIVE ION CHANNEL"/>
    <property type="match status" value="1"/>
</dbReference>
<feature type="domain" description="Mechanosensitive ion channel MscS" evidence="6">
    <location>
        <begin position="117"/>
        <end position="193"/>
    </location>
</feature>
<evidence type="ECO:0000256" key="2">
    <source>
        <dbReference type="ARBA" id="ARBA00022692"/>
    </source>
</evidence>
<keyword evidence="8" id="KW-1185">Reference proteome</keyword>
<evidence type="ECO:0000256" key="1">
    <source>
        <dbReference type="ARBA" id="ARBA00004370"/>
    </source>
</evidence>
<feature type="transmembrane region" description="Helical" evidence="5">
    <location>
        <begin position="76"/>
        <end position="94"/>
    </location>
</feature>
<dbReference type="Proteomes" id="UP001183006">
    <property type="component" value="Chromosome"/>
</dbReference>
<proteinExistence type="predicted"/>
<evidence type="ECO:0000256" key="5">
    <source>
        <dbReference type="SAM" id="Phobius"/>
    </source>
</evidence>